<organism evidence="2 4">
    <name type="scientific">Branchiibius hedensis</name>
    <dbReference type="NCBI Taxonomy" id="672460"/>
    <lineage>
        <taxon>Bacteria</taxon>
        <taxon>Bacillati</taxon>
        <taxon>Actinomycetota</taxon>
        <taxon>Actinomycetes</taxon>
        <taxon>Micrococcales</taxon>
        <taxon>Dermacoccaceae</taxon>
        <taxon>Branchiibius</taxon>
    </lineage>
</organism>
<keyword evidence="4" id="KW-1185">Reference proteome</keyword>
<evidence type="ECO:0000256" key="1">
    <source>
        <dbReference type="SAM" id="Phobius"/>
    </source>
</evidence>
<proteinExistence type="predicted"/>
<dbReference type="EMBL" id="UESZ01000003">
    <property type="protein sequence ID" value="SSA59076.1"/>
    <property type="molecule type" value="Genomic_DNA"/>
</dbReference>
<evidence type="ECO:0000313" key="3">
    <source>
        <dbReference type="EMBL" id="SSA59127.1"/>
    </source>
</evidence>
<evidence type="ECO:0000313" key="4">
    <source>
        <dbReference type="Proteomes" id="UP000250028"/>
    </source>
</evidence>
<dbReference type="Proteomes" id="UP000250028">
    <property type="component" value="Unassembled WGS sequence"/>
</dbReference>
<dbReference type="AlphaFoldDB" id="A0A2Y9CAX4"/>
<feature type="transmembrane region" description="Helical" evidence="1">
    <location>
        <begin position="36"/>
        <end position="56"/>
    </location>
</feature>
<accession>A0A2Y9CAX4</accession>
<name>A0A2Y9CAX4_9MICO</name>
<gene>
    <name evidence="2" type="ORF">SAMN04489750_3890</name>
    <name evidence="3" type="ORF">SAMN04489750_3942</name>
</gene>
<evidence type="ECO:0000313" key="2">
    <source>
        <dbReference type="EMBL" id="SSA59076.1"/>
    </source>
</evidence>
<sequence length="64" mass="6739">MPRTLLFIPAGVSVLLALVAIWGVPAAHLSHGSALAVGWSLTALSVVSAVMSVVLAREYLRDQR</sequence>
<reference evidence="2" key="1">
    <citation type="submission" date="2016-10" db="EMBL/GenBank/DDBJ databases">
        <authorList>
            <person name="Cai Z."/>
        </authorList>
    </citation>
    <scope>NUCLEOTIDE SEQUENCE [LARGE SCALE GENOMIC DNA]</scope>
    <source>
        <strain evidence="2">DSM 22951</strain>
    </source>
</reference>
<reference evidence="4" key="2">
    <citation type="submission" date="2016-10" db="EMBL/GenBank/DDBJ databases">
        <authorList>
            <person name="Varghese N."/>
            <person name="Submissions S."/>
        </authorList>
    </citation>
    <scope>NUCLEOTIDE SEQUENCE [LARGE SCALE GENOMIC DNA]</scope>
    <source>
        <strain evidence="4">DSM 22951</strain>
    </source>
</reference>
<dbReference type="RefSeq" id="WP_146202661.1">
    <property type="nucleotide sequence ID" value="NZ_QGDN01000003.1"/>
</dbReference>
<protein>
    <submittedName>
        <fullName evidence="2">Uncharacterized protein</fullName>
    </submittedName>
</protein>
<keyword evidence="1" id="KW-0472">Membrane</keyword>
<keyword evidence="1" id="KW-1133">Transmembrane helix</keyword>
<keyword evidence="1" id="KW-0812">Transmembrane</keyword>
<dbReference type="EMBL" id="UESZ01000003">
    <property type="protein sequence ID" value="SSA59127.1"/>
    <property type="molecule type" value="Genomic_DNA"/>
</dbReference>